<name>A0A5M6BTP4_9TREE</name>
<evidence type="ECO:0000313" key="7">
    <source>
        <dbReference type="Proteomes" id="UP000322225"/>
    </source>
</evidence>
<dbReference type="KEGG" id="ksn:43590747"/>
<feature type="compositionally biased region" description="Polar residues" evidence="4">
    <location>
        <begin position="396"/>
        <end position="421"/>
    </location>
</feature>
<feature type="region of interest" description="Disordered" evidence="4">
    <location>
        <begin position="1"/>
        <end position="26"/>
    </location>
</feature>
<dbReference type="GO" id="GO:0000775">
    <property type="term" value="C:chromosome, centromeric region"/>
    <property type="evidence" value="ECO:0007669"/>
    <property type="project" value="InterPro"/>
</dbReference>
<feature type="coiled-coil region" evidence="3">
    <location>
        <begin position="55"/>
        <end position="82"/>
    </location>
</feature>
<evidence type="ECO:0000259" key="5">
    <source>
        <dbReference type="Pfam" id="PF07557"/>
    </source>
</evidence>
<dbReference type="Pfam" id="PF07557">
    <property type="entry name" value="Shugoshin_C"/>
    <property type="match status" value="1"/>
</dbReference>
<feature type="domain" description="Shugoshin C-terminal" evidence="5">
    <location>
        <begin position="363"/>
        <end position="383"/>
    </location>
</feature>
<gene>
    <name evidence="6" type="ORF">CI109_101226</name>
</gene>
<dbReference type="RefSeq" id="XP_031859105.1">
    <property type="nucleotide sequence ID" value="XM_032006589.1"/>
</dbReference>
<keyword evidence="2" id="KW-0159">Chromosome partition</keyword>
<feature type="compositionally biased region" description="Low complexity" evidence="4">
    <location>
        <begin position="337"/>
        <end position="355"/>
    </location>
</feature>
<keyword evidence="3" id="KW-0175">Coiled coil</keyword>
<feature type="compositionally biased region" description="Low complexity" evidence="4">
    <location>
        <begin position="170"/>
        <end position="179"/>
    </location>
</feature>
<dbReference type="InterPro" id="IPR011515">
    <property type="entry name" value="Shugoshin_C"/>
</dbReference>
<proteinExistence type="inferred from homology"/>
<feature type="region of interest" description="Disordered" evidence="4">
    <location>
        <begin position="314"/>
        <end position="441"/>
    </location>
</feature>
<feature type="compositionally biased region" description="Gly residues" evidence="4">
    <location>
        <begin position="473"/>
        <end position="486"/>
    </location>
</feature>
<organism evidence="6 7">
    <name type="scientific">Kwoniella shandongensis</name>
    <dbReference type="NCBI Taxonomy" id="1734106"/>
    <lineage>
        <taxon>Eukaryota</taxon>
        <taxon>Fungi</taxon>
        <taxon>Dikarya</taxon>
        <taxon>Basidiomycota</taxon>
        <taxon>Agaricomycotina</taxon>
        <taxon>Tremellomycetes</taxon>
        <taxon>Tremellales</taxon>
        <taxon>Cryptococcaceae</taxon>
        <taxon>Kwoniella</taxon>
    </lineage>
</organism>
<evidence type="ECO:0000256" key="1">
    <source>
        <dbReference type="ARBA" id="ARBA00010845"/>
    </source>
</evidence>
<dbReference type="GO" id="GO:0045132">
    <property type="term" value="P:meiotic chromosome segregation"/>
    <property type="evidence" value="ECO:0007669"/>
    <property type="project" value="InterPro"/>
</dbReference>
<dbReference type="AlphaFoldDB" id="A0A5M6BTP4"/>
<dbReference type="GeneID" id="43590747"/>
<feature type="compositionally biased region" description="Basic residues" evidence="4">
    <location>
        <begin position="232"/>
        <end position="248"/>
    </location>
</feature>
<feature type="compositionally biased region" description="Polar residues" evidence="4">
    <location>
        <begin position="522"/>
        <end position="552"/>
    </location>
</feature>
<feature type="compositionally biased region" description="Acidic residues" evidence="4">
    <location>
        <begin position="487"/>
        <end position="496"/>
    </location>
</feature>
<feature type="compositionally biased region" description="Basic and acidic residues" evidence="4">
    <location>
        <begin position="609"/>
        <end position="621"/>
    </location>
</feature>
<dbReference type="GO" id="GO:0005634">
    <property type="term" value="C:nucleus"/>
    <property type="evidence" value="ECO:0007669"/>
    <property type="project" value="InterPro"/>
</dbReference>
<dbReference type="OrthoDB" id="2596934at2759"/>
<feature type="region of interest" description="Disordered" evidence="4">
    <location>
        <begin position="169"/>
        <end position="291"/>
    </location>
</feature>
<evidence type="ECO:0000313" key="6">
    <source>
        <dbReference type="EMBL" id="WWD16794.1"/>
    </source>
</evidence>
<evidence type="ECO:0000256" key="4">
    <source>
        <dbReference type="SAM" id="MobiDB-lite"/>
    </source>
</evidence>
<reference evidence="6" key="2">
    <citation type="submission" date="2024-01" db="EMBL/GenBank/DDBJ databases">
        <title>Comparative genomics of Cryptococcus and Kwoniella reveals pathogenesis evolution and contrasting modes of karyotype evolution via chromosome fusion or intercentromeric recombination.</title>
        <authorList>
            <person name="Coelho M.A."/>
            <person name="David-Palma M."/>
            <person name="Shea T."/>
            <person name="Bowers K."/>
            <person name="McGinley-Smith S."/>
            <person name="Mohammad A.W."/>
            <person name="Gnirke A."/>
            <person name="Yurkov A.M."/>
            <person name="Nowrousian M."/>
            <person name="Sun S."/>
            <person name="Cuomo C.A."/>
            <person name="Heitman J."/>
        </authorList>
    </citation>
    <scope>NUCLEOTIDE SEQUENCE</scope>
    <source>
        <strain evidence="6">CBS 12478</strain>
    </source>
</reference>
<reference evidence="6" key="1">
    <citation type="submission" date="2017-08" db="EMBL/GenBank/DDBJ databases">
        <authorList>
            <person name="Cuomo C."/>
            <person name="Billmyre B."/>
            <person name="Heitman J."/>
        </authorList>
    </citation>
    <scope>NUCLEOTIDE SEQUENCE</scope>
    <source>
        <strain evidence="6">CBS 12478</strain>
    </source>
</reference>
<comment type="similarity">
    <text evidence="1">Belongs to the shugoshin family.</text>
</comment>
<protein>
    <recommendedName>
        <fullName evidence="5">Shugoshin C-terminal domain-containing protein</fullName>
    </recommendedName>
</protein>
<feature type="compositionally biased region" description="Polar residues" evidence="4">
    <location>
        <begin position="572"/>
        <end position="585"/>
    </location>
</feature>
<dbReference type="EMBL" id="CP144052">
    <property type="protein sequence ID" value="WWD16794.1"/>
    <property type="molecule type" value="Genomic_DNA"/>
</dbReference>
<feature type="region of interest" description="Disordered" evidence="4">
    <location>
        <begin position="454"/>
        <end position="653"/>
    </location>
</feature>
<keyword evidence="7" id="KW-1185">Reference proteome</keyword>
<evidence type="ECO:0000256" key="3">
    <source>
        <dbReference type="SAM" id="Coils"/>
    </source>
</evidence>
<feature type="compositionally biased region" description="Basic and acidic residues" evidence="4">
    <location>
        <begin position="256"/>
        <end position="266"/>
    </location>
</feature>
<dbReference type="Proteomes" id="UP000322225">
    <property type="component" value="Chromosome 2"/>
</dbReference>
<accession>A0A5M6BTP4</accession>
<feature type="compositionally biased region" description="Low complexity" evidence="4">
    <location>
        <begin position="220"/>
        <end position="231"/>
    </location>
</feature>
<sequence length="653" mass="69912">MSQRQGRRSSGLPPLGGGGGGMLFDKPETVLTETQRFEDFRRRHAKQNKEIILDNVNRKTAIKSLQDDIASLQAELLQVRQANLVLQAKVKRMHRDAGKLGGQPVKDALDQLIHAVPALRQLRDALTTINPPPSHEKDKSPIFLATIENTYATRPAAAARQTHGLGALVEGSECGSEGSAGDEELRRARRRSRGRHTDVGSVAASRSPRPTQLARPDVKNSPNRTPSSPSPRKQHTHNVSKQQKRRRQSGLLPPRQRSESPRVTPDREEEPISEPIFEIAETSEWEEGGLVEIKPDEAKAFVQDVVAVDELKIGDVARPTEIMSTIVEGSSEGGSGSSRSHQSSQPITSSPTSDSNADEPARGRRARQSVNYKEPSLNKKMRKPDGISAEEALKPISNSRKSMAPDQSQPTTPKRGSSRATTPRRGEHNDTPPPPLPEMDATRVNEMLTKKVAMVPVARGQQGMRRKSVLPKAGGGGAGAGKAGLGGEDDEEDDVDALIGYEEIEHGRGVGSGSGLKGETKVNGSSSADKLSTTTAKHSFRPTSTVSASAKQASLGIGRPIMPPPNARIPSTPATGTIQTTSRNFTPAAGTGKAHRVVSADSGKPTTATRRERDVLAEMRDNITTGPMEAGVGKTGMRASSAGAPRRRISSAV</sequence>
<evidence type="ECO:0000256" key="2">
    <source>
        <dbReference type="ARBA" id="ARBA00022829"/>
    </source>
</evidence>